<reference evidence="2 3" key="1">
    <citation type="journal article" date="2020" name="Cell">
        <title>Large-Scale Comparative Analyses of Tick Genomes Elucidate Their Genetic Diversity and Vector Capacities.</title>
        <authorList>
            <consortium name="Tick Genome and Microbiome Consortium (TIGMIC)"/>
            <person name="Jia N."/>
            <person name="Wang J."/>
            <person name="Shi W."/>
            <person name="Du L."/>
            <person name="Sun Y."/>
            <person name="Zhan W."/>
            <person name="Jiang J.F."/>
            <person name="Wang Q."/>
            <person name="Zhang B."/>
            <person name="Ji P."/>
            <person name="Bell-Sakyi L."/>
            <person name="Cui X.M."/>
            <person name="Yuan T.T."/>
            <person name="Jiang B.G."/>
            <person name="Yang W.F."/>
            <person name="Lam T.T."/>
            <person name="Chang Q.C."/>
            <person name="Ding S.J."/>
            <person name="Wang X.J."/>
            <person name="Zhu J.G."/>
            <person name="Ruan X.D."/>
            <person name="Zhao L."/>
            <person name="Wei J.T."/>
            <person name="Ye R.Z."/>
            <person name="Que T.C."/>
            <person name="Du C.H."/>
            <person name="Zhou Y.H."/>
            <person name="Cheng J.X."/>
            <person name="Dai P.F."/>
            <person name="Guo W.B."/>
            <person name="Han X.H."/>
            <person name="Huang E.J."/>
            <person name="Li L.F."/>
            <person name="Wei W."/>
            <person name="Gao Y.C."/>
            <person name="Liu J.Z."/>
            <person name="Shao H.Z."/>
            <person name="Wang X."/>
            <person name="Wang C.C."/>
            <person name="Yang T.C."/>
            <person name="Huo Q.B."/>
            <person name="Li W."/>
            <person name="Chen H.Y."/>
            <person name="Chen S.E."/>
            <person name="Zhou L.G."/>
            <person name="Ni X.B."/>
            <person name="Tian J.H."/>
            <person name="Sheng Y."/>
            <person name="Liu T."/>
            <person name="Pan Y.S."/>
            <person name="Xia L.Y."/>
            <person name="Li J."/>
            <person name="Zhao F."/>
            <person name="Cao W.C."/>
        </authorList>
    </citation>
    <scope>NUCLEOTIDE SEQUENCE [LARGE SCALE GENOMIC DNA]</scope>
    <source>
        <strain evidence="2">HaeL-2018</strain>
    </source>
</reference>
<keyword evidence="3" id="KW-1185">Reference proteome</keyword>
<dbReference type="Proteomes" id="UP000821853">
    <property type="component" value="Chromosome 4"/>
</dbReference>
<accession>A0A9J6GGQ7</accession>
<dbReference type="EMBL" id="JABSTR010000006">
    <property type="protein sequence ID" value="KAH9373540.1"/>
    <property type="molecule type" value="Genomic_DNA"/>
</dbReference>
<evidence type="ECO:0000313" key="3">
    <source>
        <dbReference type="Proteomes" id="UP000821853"/>
    </source>
</evidence>
<dbReference type="VEuPathDB" id="VectorBase:HLOH_056727"/>
<evidence type="ECO:0000313" key="2">
    <source>
        <dbReference type="EMBL" id="KAH9373540.1"/>
    </source>
</evidence>
<sequence>MMHRIVVRAGAVASTAEPGAGGPARTFIARTKTKLATRKAKDLKRSGERRERRGPENTPRNYLVARKRCVWKRAGSTAADDSETARSRPTPETRYAGNELSKQSPVLAGEADRTREPQLTSPHPPFLFPLYGGGIRLRSS</sequence>
<organism evidence="2 3">
    <name type="scientific">Haemaphysalis longicornis</name>
    <name type="common">Bush tick</name>
    <dbReference type="NCBI Taxonomy" id="44386"/>
    <lineage>
        <taxon>Eukaryota</taxon>
        <taxon>Metazoa</taxon>
        <taxon>Ecdysozoa</taxon>
        <taxon>Arthropoda</taxon>
        <taxon>Chelicerata</taxon>
        <taxon>Arachnida</taxon>
        <taxon>Acari</taxon>
        <taxon>Parasitiformes</taxon>
        <taxon>Ixodida</taxon>
        <taxon>Ixodoidea</taxon>
        <taxon>Ixodidae</taxon>
        <taxon>Haemaphysalinae</taxon>
        <taxon>Haemaphysalis</taxon>
    </lineage>
</organism>
<comment type="caution">
    <text evidence="2">The sequence shown here is derived from an EMBL/GenBank/DDBJ whole genome shotgun (WGS) entry which is preliminary data.</text>
</comment>
<proteinExistence type="predicted"/>
<feature type="compositionally biased region" description="Basic and acidic residues" evidence="1">
    <location>
        <begin position="39"/>
        <end position="55"/>
    </location>
</feature>
<evidence type="ECO:0000256" key="1">
    <source>
        <dbReference type="SAM" id="MobiDB-lite"/>
    </source>
</evidence>
<name>A0A9J6GGQ7_HAELO</name>
<feature type="region of interest" description="Disordered" evidence="1">
    <location>
        <begin position="73"/>
        <end position="140"/>
    </location>
</feature>
<feature type="region of interest" description="Disordered" evidence="1">
    <location>
        <begin position="13"/>
        <end position="61"/>
    </location>
</feature>
<protein>
    <submittedName>
        <fullName evidence="2">Uncharacterized protein</fullName>
    </submittedName>
</protein>
<gene>
    <name evidence="2" type="ORF">HPB48_014863</name>
</gene>
<feature type="compositionally biased region" description="Gly residues" evidence="1">
    <location>
        <begin position="131"/>
        <end position="140"/>
    </location>
</feature>
<dbReference type="AlphaFoldDB" id="A0A9J6GGQ7"/>